<gene>
    <name evidence="1" type="ORF">RV15_GL003360</name>
</gene>
<evidence type="ECO:0000313" key="1">
    <source>
        <dbReference type="EMBL" id="OJG92258.1"/>
    </source>
</evidence>
<reference evidence="1 2" key="1">
    <citation type="submission" date="2014-12" db="EMBL/GenBank/DDBJ databases">
        <title>Draft genome sequences of 29 type strains of Enterococci.</title>
        <authorList>
            <person name="Zhong Z."/>
            <person name="Sun Z."/>
            <person name="Liu W."/>
            <person name="Zhang W."/>
            <person name="Zhang H."/>
        </authorList>
    </citation>
    <scope>NUCLEOTIDE SEQUENCE [LARGE SCALE GENOMIC DNA]</scope>
    <source>
        <strain evidence="1 2">DSM 22801</strain>
    </source>
</reference>
<accession>A0AA91GBE8</accession>
<comment type="caution">
    <text evidence="1">The sequence shown here is derived from an EMBL/GenBank/DDBJ whole genome shotgun (WGS) entry which is preliminary data.</text>
</comment>
<dbReference type="EMBL" id="JXLC01000007">
    <property type="protein sequence ID" value="OJG92258.1"/>
    <property type="molecule type" value="Genomic_DNA"/>
</dbReference>
<protein>
    <recommendedName>
        <fullName evidence="3">Mga helix-turn-helix domain-containing protein</fullName>
    </recommendedName>
</protein>
<organism evidence="1 2">
    <name type="scientific">Enterococcus silesiacus</name>
    <dbReference type="NCBI Taxonomy" id="332949"/>
    <lineage>
        <taxon>Bacteria</taxon>
        <taxon>Bacillati</taxon>
        <taxon>Bacillota</taxon>
        <taxon>Bacilli</taxon>
        <taxon>Lactobacillales</taxon>
        <taxon>Enterococcaceae</taxon>
        <taxon>Enterococcus</taxon>
    </lineage>
</organism>
<proteinExistence type="predicted"/>
<sequence>MDFLLNEKSKKKIELFTELLYRDDEEISFSYLQYFLNVSLSTLKRYFDELDVIFLK</sequence>
<dbReference type="AlphaFoldDB" id="A0AA91GBE8"/>
<evidence type="ECO:0000313" key="2">
    <source>
        <dbReference type="Proteomes" id="UP000183039"/>
    </source>
</evidence>
<name>A0AA91GBE8_9ENTE</name>
<dbReference type="Proteomes" id="UP000183039">
    <property type="component" value="Unassembled WGS sequence"/>
</dbReference>
<evidence type="ECO:0008006" key="3">
    <source>
        <dbReference type="Google" id="ProtNLM"/>
    </source>
</evidence>